<dbReference type="Proteomes" id="UP001279553">
    <property type="component" value="Unassembled WGS sequence"/>
</dbReference>
<evidence type="ECO:0000313" key="3">
    <source>
        <dbReference type="Proteomes" id="UP001279553"/>
    </source>
</evidence>
<dbReference type="AlphaFoldDB" id="A0AAW9DMU6"/>
<dbReference type="RefSeq" id="WP_319613323.1">
    <property type="nucleotide sequence ID" value="NZ_JAWXYB010000018.1"/>
</dbReference>
<name>A0AAW9DMU6_ACIAO</name>
<organism evidence="2 3">
    <name type="scientific">Acidiphilium acidophilum</name>
    <name type="common">Thiobacillus acidophilus</name>
    <dbReference type="NCBI Taxonomy" id="76588"/>
    <lineage>
        <taxon>Bacteria</taxon>
        <taxon>Pseudomonadati</taxon>
        <taxon>Pseudomonadota</taxon>
        <taxon>Alphaproteobacteria</taxon>
        <taxon>Acetobacterales</taxon>
        <taxon>Acidocellaceae</taxon>
        <taxon>Acidiphilium</taxon>
    </lineage>
</organism>
<evidence type="ECO:0000313" key="2">
    <source>
        <dbReference type="EMBL" id="MDX5930371.1"/>
    </source>
</evidence>
<keyword evidence="1" id="KW-0812">Transmembrane</keyword>
<keyword evidence="1" id="KW-0472">Membrane</keyword>
<feature type="transmembrane region" description="Helical" evidence="1">
    <location>
        <begin position="39"/>
        <end position="66"/>
    </location>
</feature>
<proteinExistence type="predicted"/>
<accession>A0AAW9DMU6</accession>
<evidence type="ECO:0000256" key="1">
    <source>
        <dbReference type="SAM" id="Phobius"/>
    </source>
</evidence>
<dbReference type="EMBL" id="JAWXYB010000018">
    <property type="protein sequence ID" value="MDX5930371.1"/>
    <property type="molecule type" value="Genomic_DNA"/>
</dbReference>
<sequence>MTTIRELSTTEIDAVSGGTISVSGVGTLLGGVLGDVSSVLGGLLGSLTGVLGGLLGGLVGGLTGLLGGLGL</sequence>
<keyword evidence="1" id="KW-1133">Transmembrane helix</keyword>
<reference evidence="2 3" key="1">
    <citation type="submission" date="2023-11" db="EMBL/GenBank/DDBJ databases">
        <title>MicrobeMod: A computational toolkit for identifying prokaryotic methylation and restriction-modification with nanopore sequencing.</title>
        <authorList>
            <person name="Crits-Christoph A."/>
            <person name="Kang S.C."/>
            <person name="Lee H."/>
            <person name="Ostrov N."/>
        </authorList>
    </citation>
    <scope>NUCLEOTIDE SEQUENCE [LARGE SCALE GENOMIC DNA]</scope>
    <source>
        <strain evidence="2 3">DSMZ 700</strain>
    </source>
</reference>
<feature type="transmembrane region" description="Helical" evidence="1">
    <location>
        <begin position="12"/>
        <end position="33"/>
    </location>
</feature>
<comment type="caution">
    <text evidence="2">The sequence shown here is derived from an EMBL/GenBank/DDBJ whole genome shotgun (WGS) entry which is preliminary data.</text>
</comment>
<protein>
    <submittedName>
        <fullName evidence="2">Uncharacterized protein</fullName>
    </submittedName>
</protein>
<gene>
    <name evidence="2" type="ORF">SIL87_06300</name>
</gene>
<keyword evidence="3" id="KW-1185">Reference proteome</keyword>